<reference evidence="2" key="1">
    <citation type="submission" date="2023-06" db="EMBL/GenBank/DDBJ databases">
        <authorList>
            <consortium name="Lawrence Berkeley National Laboratory"/>
            <person name="Ahrendt S."/>
            <person name="Sahu N."/>
            <person name="Indic B."/>
            <person name="Wong-Bajracharya J."/>
            <person name="Merenyi Z."/>
            <person name="Ke H.-M."/>
            <person name="Monk M."/>
            <person name="Kocsube S."/>
            <person name="Drula E."/>
            <person name="Lipzen A."/>
            <person name="Balint B."/>
            <person name="Henrissat B."/>
            <person name="Andreopoulos B."/>
            <person name="Martin F.M."/>
            <person name="Harder C.B."/>
            <person name="Rigling D."/>
            <person name="Ford K.L."/>
            <person name="Foster G.D."/>
            <person name="Pangilinan J."/>
            <person name="Papanicolaou A."/>
            <person name="Barry K."/>
            <person name="LaButti K."/>
            <person name="Viragh M."/>
            <person name="Koriabine M."/>
            <person name="Yan M."/>
            <person name="Riley R."/>
            <person name="Champramary S."/>
            <person name="Plett K.L."/>
            <person name="Tsai I.J."/>
            <person name="Slot J."/>
            <person name="Sipos G."/>
            <person name="Plett J."/>
            <person name="Nagy L.G."/>
            <person name="Grigoriev I.V."/>
        </authorList>
    </citation>
    <scope>NUCLEOTIDE SEQUENCE</scope>
    <source>
        <strain evidence="2">FPL87.14</strain>
    </source>
</reference>
<accession>A0AA39MPA9</accession>
<keyword evidence="3" id="KW-1185">Reference proteome</keyword>
<dbReference type="InterPro" id="IPR032675">
    <property type="entry name" value="LRR_dom_sf"/>
</dbReference>
<dbReference type="SUPFAM" id="SSF81383">
    <property type="entry name" value="F-box domain"/>
    <property type="match status" value="1"/>
</dbReference>
<feature type="domain" description="F-box" evidence="1">
    <location>
        <begin position="6"/>
        <end position="49"/>
    </location>
</feature>
<name>A0AA39MPA9_9AGAR</name>
<protein>
    <recommendedName>
        <fullName evidence="1">F-box domain-containing protein</fullName>
    </recommendedName>
</protein>
<proteinExistence type="predicted"/>
<dbReference type="AlphaFoldDB" id="A0AA39MPA9"/>
<evidence type="ECO:0000259" key="1">
    <source>
        <dbReference type="Pfam" id="PF12937"/>
    </source>
</evidence>
<sequence>MTSICDTLPYDVLLAVFGCLEHEPSTLFQCALINRTFNETALPSLYKHIEMTCDFSSVRNGVRTIKVSKACLRMIILMQYSFSYPALKTLDRHPYLKPFVRTLELHVLGWSTETLVAPSIDVLASLTNLTSFTIREFDGRLHPVNDSILHGFLDNLTRCAHLVEVHILCPPANSSDVIRQLSNFPSLRRVTLTKPMPVLLSVNPKGLADFKVMEAMQSWDSLAILGPFYVCPHTLPQLDNLRSFTFGAHHRFDKYQLLNLLSKVPNLTDLDIYYDDFLNVGPRVHSSREPKFSGFASMKNLIVRHQGVGSLGAYTELFRWVKLVASRSPLTGLSIIADDERECRLLFFRATRILLDWILTRPDLTLLNIPYVQLSNADLQWAFSNSNIEVLSMYFSTAEILMIDPTKSSLVALYLRSKIQHTSLTKTMVHVESPGALKRVNTGRKFRALPLVQMLWTINPLSLRRGVDPLED</sequence>
<dbReference type="EMBL" id="JAUEPT010000032">
    <property type="protein sequence ID" value="KAK0440795.1"/>
    <property type="molecule type" value="Genomic_DNA"/>
</dbReference>
<gene>
    <name evidence="2" type="ORF">EV421DRAFT_1815029</name>
</gene>
<dbReference type="Pfam" id="PF12937">
    <property type="entry name" value="F-box-like"/>
    <property type="match status" value="1"/>
</dbReference>
<dbReference type="SUPFAM" id="SSF52047">
    <property type="entry name" value="RNI-like"/>
    <property type="match status" value="1"/>
</dbReference>
<dbReference type="InterPro" id="IPR036047">
    <property type="entry name" value="F-box-like_dom_sf"/>
</dbReference>
<dbReference type="InterPro" id="IPR001810">
    <property type="entry name" value="F-box_dom"/>
</dbReference>
<organism evidence="2 3">
    <name type="scientific">Armillaria borealis</name>
    <dbReference type="NCBI Taxonomy" id="47425"/>
    <lineage>
        <taxon>Eukaryota</taxon>
        <taxon>Fungi</taxon>
        <taxon>Dikarya</taxon>
        <taxon>Basidiomycota</taxon>
        <taxon>Agaricomycotina</taxon>
        <taxon>Agaricomycetes</taxon>
        <taxon>Agaricomycetidae</taxon>
        <taxon>Agaricales</taxon>
        <taxon>Marasmiineae</taxon>
        <taxon>Physalacriaceae</taxon>
        <taxon>Armillaria</taxon>
    </lineage>
</organism>
<comment type="caution">
    <text evidence="2">The sequence shown here is derived from an EMBL/GenBank/DDBJ whole genome shotgun (WGS) entry which is preliminary data.</text>
</comment>
<dbReference type="Proteomes" id="UP001175226">
    <property type="component" value="Unassembled WGS sequence"/>
</dbReference>
<evidence type="ECO:0000313" key="2">
    <source>
        <dbReference type="EMBL" id="KAK0440795.1"/>
    </source>
</evidence>
<dbReference type="Gene3D" id="3.80.10.10">
    <property type="entry name" value="Ribonuclease Inhibitor"/>
    <property type="match status" value="1"/>
</dbReference>
<evidence type="ECO:0000313" key="3">
    <source>
        <dbReference type="Proteomes" id="UP001175226"/>
    </source>
</evidence>